<name>A0A2I0I3C7_PUNGR</name>
<proteinExistence type="predicted"/>
<keyword evidence="3" id="KW-1185">Reference proteome</keyword>
<dbReference type="AlphaFoldDB" id="A0A2I0I3C7"/>
<sequence>MGHDGYQLDFSKAGFMPPTGIFVGRTYVLVYSETRITSQSDVSDRCVSKLKSACGKHGFRRNERVTPCFIFHDGEILRYRRIDPLRRHRRSAFYYSPQFTLAVTLRHSAALGLFLLRRSATLLLFLDTYDSIGSSPLPAEPPISDRRVQSLTPRSPPPTPSPALGDRFRHIE</sequence>
<protein>
    <submittedName>
        <fullName evidence="2">Uncharacterized protein</fullName>
    </submittedName>
</protein>
<evidence type="ECO:0000313" key="3">
    <source>
        <dbReference type="Proteomes" id="UP000233551"/>
    </source>
</evidence>
<feature type="region of interest" description="Disordered" evidence="1">
    <location>
        <begin position="137"/>
        <end position="172"/>
    </location>
</feature>
<evidence type="ECO:0000256" key="1">
    <source>
        <dbReference type="SAM" id="MobiDB-lite"/>
    </source>
</evidence>
<comment type="caution">
    <text evidence="2">The sequence shown here is derived from an EMBL/GenBank/DDBJ whole genome shotgun (WGS) entry which is preliminary data.</text>
</comment>
<reference evidence="2 3" key="1">
    <citation type="submission" date="2017-11" db="EMBL/GenBank/DDBJ databases">
        <title>De-novo sequencing of pomegranate (Punica granatum L.) genome.</title>
        <authorList>
            <person name="Akparov Z."/>
            <person name="Amiraslanov A."/>
            <person name="Hajiyeva S."/>
            <person name="Abbasov M."/>
            <person name="Kaur K."/>
            <person name="Hamwieh A."/>
            <person name="Solovyev V."/>
            <person name="Salamov A."/>
            <person name="Braich B."/>
            <person name="Kosarev P."/>
            <person name="Mahmoud A."/>
            <person name="Hajiyev E."/>
            <person name="Babayeva S."/>
            <person name="Izzatullayeva V."/>
            <person name="Mammadov A."/>
            <person name="Mammadov A."/>
            <person name="Sharifova S."/>
            <person name="Ojaghi J."/>
            <person name="Eynullazada K."/>
            <person name="Bayramov B."/>
            <person name="Abdulazimova A."/>
            <person name="Shahmuradov I."/>
        </authorList>
    </citation>
    <scope>NUCLEOTIDE SEQUENCE [LARGE SCALE GENOMIC DNA]</scope>
    <source>
        <strain evidence="3">cv. AG2017</strain>
        <tissue evidence="2">Leaf</tissue>
    </source>
</reference>
<gene>
    <name evidence="2" type="ORF">CRG98_041136</name>
</gene>
<feature type="non-terminal residue" evidence="2">
    <location>
        <position position="172"/>
    </location>
</feature>
<accession>A0A2I0I3C7</accession>
<organism evidence="2 3">
    <name type="scientific">Punica granatum</name>
    <name type="common">Pomegranate</name>
    <dbReference type="NCBI Taxonomy" id="22663"/>
    <lineage>
        <taxon>Eukaryota</taxon>
        <taxon>Viridiplantae</taxon>
        <taxon>Streptophyta</taxon>
        <taxon>Embryophyta</taxon>
        <taxon>Tracheophyta</taxon>
        <taxon>Spermatophyta</taxon>
        <taxon>Magnoliopsida</taxon>
        <taxon>eudicotyledons</taxon>
        <taxon>Gunneridae</taxon>
        <taxon>Pentapetalae</taxon>
        <taxon>rosids</taxon>
        <taxon>malvids</taxon>
        <taxon>Myrtales</taxon>
        <taxon>Lythraceae</taxon>
        <taxon>Punica</taxon>
    </lineage>
</organism>
<dbReference type="EMBL" id="PGOL01004102">
    <property type="protein sequence ID" value="PKI38437.1"/>
    <property type="molecule type" value="Genomic_DNA"/>
</dbReference>
<evidence type="ECO:0000313" key="2">
    <source>
        <dbReference type="EMBL" id="PKI38437.1"/>
    </source>
</evidence>
<dbReference type="Proteomes" id="UP000233551">
    <property type="component" value="Unassembled WGS sequence"/>
</dbReference>